<evidence type="ECO:0000256" key="4">
    <source>
        <dbReference type="ARBA" id="ARBA00022792"/>
    </source>
</evidence>
<evidence type="ECO:0000256" key="9">
    <source>
        <dbReference type="RuleBase" id="RU367142"/>
    </source>
</evidence>
<keyword evidence="8 9" id="KW-0472">Membrane</keyword>
<protein>
    <recommendedName>
        <fullName evidence="9">Mitochondrial import inner membrane translocase subunit Tim21</fullName>
    </recommendedName>
</protein>
<evidence type="ECO:0000256" key="6">
    <source>
        <dbReference type="ARBA" id="ARBA00022989"/>
    </source>
</evidence>
<evidence type="ECO:0000256" key="7">
    <source>
        <dbReference type="ARBA" id="ARBA00023128"/>
    </source>
</evidence>
<evidence type="ECO:0000256" key="10">
    <source>
        <dbReference type="SAM" id="MobiDB-lite"/>
    </source>
</evidence>
<comment type="similarity">
    <text evidence="2 9">Belongs to the TIM21 family.</text>
</comment>
<dbReference type="OMA" id="PQRMESC"/>
<dbReference type="Gene3D" id="3.10.450.320">
    <property type="entry name" value="Mitochondrial import inner membrane translocase subunit Tim21"/>
    <property type="match status" value="1"/>
</dbReference>
<organism evidence="11 12">
    <name type="scientific">Chenopodium quinoa</name>
    <name type="common">Quinoa</name>
    <dbReference type="NCBI Taxonomy" id="63459"/>
    <lineage>
        <taxon>Eukaryota</taxon>
        <taxon>Viridiplantae</taxon>
        <taxon>Streptophyta</taxon>
        <taxon>Embryophyta</taxon>
        <taxon>Tracheophyta</taxon>
        <taxon>Spermatophyta</taxon>
        <taxon>Magnoliopsida</taxon>
        <taxon>eudicotyledons</taxon>
        <taxon>Gunneridae</taxon>
        <taxon>Pentapetalae</taxon>
        <taxon>Caryophyllales</taxon>
        <taxon>Chenopodiaceae</taxon>
        <taxon>Chenopodioideae</taxon>
        <taxon>Atripliceae</taxon>
        <taxon>Chenopodium</taxon>
    </lineage>
</organism>
<dbReference type="PANTHER" id="PTHR13032">
    <property type="entry name" value="MITOCHONDRIAL IMPORT INNER MEMBRANE TRANSLOCASE SUBUNIT TIM21"/>
    <property type="match status" value="1"/>
</dbReference>
<reference evidence="11" key="1">
    <citation type="journal article" date="2017" name="Nature">
        <title>The genome of Chenopodium quinoa.</title>
        <authorList>
            <person name="Jarvis D.E."/>
            <person name="Ho Y.S."/>
            <person name="Lightfoot D.J."/>
            <person name="Schmoeckel S.M."/>
            <person name="Li B."/>
            <person name="Borm T.J.A."/>
            <person name="Ohyanagi H."/>
            <person name="Mineta K."/>
            <person name="Michell C.T."/>
            <person name="Saber N."/>
            <person name="Kharbatia N.M."/>
            <person name="Rupper R.R."/>
            <person name="Sharp A.R."/>
            <person name="Dally N."/>
            <person name="Boughton B.A."/>
            <person name="Woo Y.H."/>
            <person name="Gao G."/>
            <person name="Schijlen E.G.W.M."/>
            <person name="Guo X."/>
            <person name="Momin A.A."/>
            <person name="Negrao S."/>
            <person name="Al-Babili S."/>
            <person name="Gehring C."/>
            <person name="Roessner U."/>
            <person name="Jung C."/>
            <person name="Murphy K."/>
            <person name="Arold S.T."/>
            <person name="Gojobori T."/>
            <person name="van der Linden C.G."/>
            <person name="van Loo E.N."/>
            <person name="Jellen E.N."/>
            <person name="Maughan P.J."/>
            <person name="Tester M."/>
        </authorList>
    </citation>
    <scope>NUCLEOTIDE SEQUENCE [LARGE SCALE GENOMIC DNA]</scope>
    <source>
        <strain evidence="11">cv. PI 614886</strain>
    </source>
</reference>
<dbReference type="Pfam" id="PF08294">
    <property type="entry name" value="TIM21"/>
    <property type="match status" value="1"/>
</dbReference>
<name>A0A803KQ84_CHEQI</name>
<proteinExistence type="inferred from homology"/>
<keyword evidence="9" id="KW-0813">Transport</keyword>
<evidence type="ECO:0000256" key="5">
    <source>
        <dbReference type="ARBA" id="ARBA00022946"/>
    </source>
</evidence>
<keyword evidence="12" id="KW-1185">Reference proteome</keyword>
<dbReference type="InterPro" id="IPR013261">
    <property type="entry name" value="Tim21"/>
</dbReference>
<comment type="subcellular location">
    <subcellularLocation>
        <location evidence="1 9">Mitochondrion inner membrane</location>
        <topology evidence="1 9">Single-pass membrane protein</topology>
    </subcellularLocation>
</comment>
<keyword evidence="5" id="KW-0809">Transit peptide</keyword>
<evidence type="ECO:0000313" key="11">
    <source>
        <dbReference type="EnsemblPlants" id="AUR62001190-RA:cds"/>
    </source>
</evidence>
<keyword evidence="4 9" id="KW-0999">Mitochondrion inner membrane</keyword>
<comment type="subunit">
    <text evidence="9">Component of the TIM23 complex.</text>
</comment>
<reference evidence="11" key="2">
    <citation type="submission" date="2021-03" db="UniProtKB">
        <authorList>
            <consortium name="EnsemblPlants"/>
        </authorList>
    </citation>
    <scope>IDENTIFICATION</scope>
</reference>
<evidence type="ECO:0000256" key="3">
    <source>
        <dbReference type="ARBA" id="ARBA00022692"/>
    </source>
</evidence>
<feature type="transmembrane region" description="Helical" evidence="9">
    <location>
        <begin position="145"/>
        <end position="166"/>
    </location>
</feature>
<dbReference type="GO" id="GO:0005744">
    <property type="term" value="C:TIM23 mitochondrial import inner membrane translocase complex"/>
    <property type="evidence" value="ECO:0007669"/>
    <property type="project" value="UniProtKB-UniRule"/>
</dbReference>
<dbReference type="FunFam" id="3.10.450.320:FF:000002">
    <property type="entry name" value="Mitochondrial import inner membrane translocase subunit tim21"/>
    <property type="match status" value="1"/>
</dbReference>
<keyword evidence="9" id="KW-0811">Translocation</keyword>
<evidence type="ECO:0000256" key="1">
    <source>
        <dbReference type="ARBA" id="ARBA00004434"/>
    </source>
</evidence>
<accession>A0A803KQ84</accession>
<feature type="compositionally biased region" description="Basic and acidic residues" evidence="10">
    <location>
        <begin position="109"/>
        <end position="121"/>
    </location>
</feature>
<evidence type="ECO:0000256" key="2">
    <source>
        <dbReference type="ARBA" id="ARBA00010867"/>
    </source>
</evidence>
<dbReference type="AlphaFoldDB" id="A0A803KQ84"/>
<dbReference type="GO" id="GO:0030150">
    <property type="term" value="P:protein import into mitochondrial matrix"/>
    <property type="evidence" value="ECO:0007669"/>
    <property type="project" value="UniProtKB-UniRule"/>
</dbReference>
<evidence type="ECO:0000313" key="12">
    <source>
        <dbReference type="Proteomes" id="UP000596660"/>
    </source>
</evidence>
<comment type="function">
    <text evidence="9">Essential component of the TIM23 complex, a complex that mediates the translocation of transit peptide-containing proteins across the mitochondrial inner membrane.</text>
</comment>
<dbReference type="PANTHER" id="PTHR13032:SF6">
    <property type="entry name" value="MITOCHONDRIAL IMPORT INNER MEMBRANE TRANSLOCASE SUBUNIT TIM21"/>
    <property type="match status" value="1"/>
</dbReference>
<dbReference type="GO" id="GO:0090351">
    <property type="term" value="P:seedling development"/>
    <property type="evidence" value="ECO:0007669"/>
    <property type="project" value="EnsemblPlants"/>
</dbReference>
<dbReference type="EnsemblPlants" id="AUR62001190-RA">
    <property type="protein sequence ID" value="AUR62001190-RA:cds"/>
    <property type="gene ID" value="AUR62001190"/>
</dbReference>
<keyword evidence="6 9" id="KW-1133">Transmembrane helix</keyword>
<dbReference type="Gramene" id="AUR62001190-RA">
    <property type="protein sequence ID" value="AUR62001190-RA:cds"/>
    <property type="gene ID" value="AUR62001190"/>
</dbReference>
<gene>
    <name evidence="11" type="primary">LOC110687820</name>
</gene>
<keyword evidence="3 9" id="KW-0812">Transmembrane</keyword>
<feature type="region of interest" description="Disordered" evidence="10">
    <location>
        <begin position="108"/>
        <end position="129"/>
    </location>
</feature>
<sequence length="283" mass="31946">MASRLTKSLSSLRLHSDSLSSLKRLFSSSSSSPIRRTPLLPTFSRATQPLRYFGSNSAINEETAANMKGQAYSLASLNTGFTNQLCENRRMFQATSFIYRSFASASESSRQKQTEGKKDISTVEDPFDSPTYHIPEKPVTFTEGASYSIVILAGLGIAAVAAYGVFKELIFEPKEYKVFNKALDRIQNDSQVRVRIGSPVKGYGQESRNRAARQRIPHRVWTDEHGVEHIEVNFYIRGPSGNGKVYCEMFKDKEDNQWKYMYMIVDILHPSQTKLILESFLPA</sequence>
<dbReference type="InterPro" id="IPR038552">
    <property type="entry name" value="Tim21_IMS_sf"/>
</dbReference>
<keyword evidence="9" id="KW-0653">Protein transport</keyword>
<evidence type="ECO:0000256" key="8">
    <source>
        <dbReference type="ARBA" id="ARBA00023136"/>
    </source>
</evidence>
<keyword evidence="7 9" id="KW-0496">Mitochondrion</keyword>
<dbReference type="Proteomes" id="UP000596660">
    <property type="component" value="Unplaced"/>
</dbReference>